<reference evidence="11 12" key="1">
    <citation type="submission" date="2010-12" db="EMBL/GenBank/DDBJ databases">
        <title>Whole genome sequence of Anaerolinea thermophila UNI-1.</title>
        <authorList>
            <person name="Narita-Yamada S."/>
            <person name="Kishi E."/>
            <person name="Watanabe Y."/>
            <person name="Takasaki K."/>
            <person name="Ankai A."/>
            <person name="Oguchi A."/>
            <person name="Fukui S."/>
            <person name="Takahashi M."/>
            <person name="Yashiro I."/>
            <person name="Hosoyama A."/>
            <person name="Sekiguchi Y."/>
            <person name="Hanada S."/>
            <person name="Fujita N."/>
        </authorList>
    </citation>
    <scope>NUCLEOTIDE SEQUENCE [LARGE SCALE GENOMIC DNA]</scope>
    <source>
        <strain evidence="12">DSM 14523 / JCM 11388 / NBRC 100420 / UNI-1</strain>
    </source>
</reference>
<dbReference type="InterPro" id="IPR001872">
    <property type="entry name" value="Peptidase_A8"/>
</dbReference>
<dbReference type="KEGG" id="atm:ANT_09790"/>
<sequence>MWAPWDWLMPYARFVNWYNTGVAFGLFQGKGDWFIFLAILVAVFIVLYYPRVPDQDWSLRLAMSLQLGGALGNMIDRLKQGFVTDFISVGTFPVFNIADSSITIGVIILLLGVYLQERRERRRAQESQEIPPQNSAVE</sequence>
<keyword evidence="7 9" id="KW-1133">Transmembrane helix</keyword>
<keyword evidence="11" id="KW-0449">Lipoprotein</keyword>
<protein>
    <recommendedName>
        <fullName evidence="9">Lipoprotein signal peptidase</fullName>
        <ecNumber evidence="9">3.4.23.36</ecNumber>
    </recommendedName>
    <alternativeName>
        <fullName evidence="9">Prolipoprotein signal peptidase</fullName>
    </alternativeName>
    <alternativeName>
        <fullName evidence="9">Signal peptidase II</fullName>
        <shortName evidence="9">SPase II</shortName>
    </alternativeName>
</protein>
<keyword evidence="5 9" id="KW-0064">Aspartyl protease</keyword>
<dbReference type="FunCoup" id="E8N3J9">
    <property type="interactions" value="340"/>
</dbReference>
<feature type="transmembrane region" description="Helical" evidence="9">
    <location>
        <begin position="57"/>
        <end position="75"/>
    </location>
</feature>
<comment type="caution">
    <text evidence="9">Lacks conserved residue(s) required for the propagation of feature annotation.</text>
</comment>
<dbReference type="eggNOG" id="COG0597">
    <property type="taxonomic scope" value="Bacteria"/>
</dbReference>
<accession>E8N3J9</accession>
<comment type="similarity">
    <text evidence="1 9 10">Belongs to the peptidase A8 family.</text>
</comment>
<feature type="transmembrane region" description="Helical" evidence="9">
    <location>
        <begin position="95"/>
        <end position="115"/>
    </location>
</feature>
<evidence type="ECO:0000256" key="8">
    <source>
        <dbReference type="ARBA" id="ARBA00023136"/>
    </source>
</evidence>
<feature type="active site" evidence="9">
    <location>
        <position position="85"/>
    </location>
</feature>
<dbReference type="GO" id="GO:0006508">
    <property type="term" value="P:proteolysis"/>
    <property type="evidence" value="ECO:0007669"/>
    <property type="project" value="UniProtKB-KW"/>
</dbReference>
<dbReference type="UniPathway" id="UPA00665"/>
<dbReference type="PANTHER" id="PTHR33695">
    <property type="entry name" value="LIPOPROTEIN SIGNAL PEPTIDASE"/>
    <property type="match status" value="1"/>
</dbReference>
<dbReference type="GO" id="GO:0005886">
    <property type="term" value="C:plasma membrane"/>
    <property type="evidence" value="ECO:0007669"/>
    <property type="project" value="UniProtKB-SubCell"/>
</dbReference>
<name>E8N3J9_ANATU</name>
<dbReference type="InParanoid" id="E8N3J9"/>
<dbReference type="EC" id="3.4.23.36" evidence="9"/>
<dbReference type="Pfam" id="PF01252">
    <property type="entry name" value="Peptidase_A8"/>
    <property type="match status" value="1"/>
</dbReference>
<evidence type="ECO:0000256" key="3">
    <source>
        <dbReference type="ARBA" id="ARBA00022670"/>
    </source>
</evidence>
<feature type="transmembrane region" description="Helical" evidence="9">
    <location>
        <begin position="33"/>
        <end position="50"/>
    </location>
</feature>
<comment type="subcellular location">
    <subcellularLocation>
        <location evidence="9">Cell membrane</location>
        <topology evidence="9">Multi-pass membrane protein</topology>
    </subcellularLocation>
</comment>
<evidence type="ECO:0000313" key="12">
    <source>
        <dbReference type="Proteomes" id="UP000008922"/>
    </source>
</evidence>
<proteinExistence type="inferred from homology"/>
<evidence type="ECO:0000313" key="11">
    <source>
        <dbReference type="EMBL" id="BAJ63013.1"/>
    </source>
</evidence>
<dbReference type="PRINTS" id="PR00781">
    <property type="entry name" value="LIPOSIGPTASE"/>
</dbReference>
<dbReference type="STRING" id="926569.ANT_09790"/>
<dbReference type="NCBIfam" id="TIGR00077">
    <property type="entry name" value="lspA"/>
    <property type="match status" value="1"/>
</dbReference>
<keyword evidence="2 9" id="KW-1003">Cell membrane</keyword>
<evidence type="ECO:0000256" key="5">
    <source>
        <dbReference type="ARBA" id="ARBA00022750"/>
    </source>
</evidence>
<keyword evidence="6 9" id="KW-0378">Hydrolase</keyword>
<dbReference type="AlphaFoldDB" id="E8N3J9"/>
<evidence type="ECO:0000256" key="4">
    <source>
        <dbReference type="ARBA" id="ARBA00022692"/>
    </source>
</evidence>
<keyword evidence="4 9" id="KW-0812">Transmembrane</keyword>
<keyword evidence="12" id="KW-1185">Reference proteome</keyword>
<dbReference type="Proteomes" id="UP000008922">
    <property type="component" value="Chromosome"/>
</dbReference>
<dbReference type="EMBL" id="AP012029">
    <property type="protein sequence ID" value="BAJ63013.1"/>
    <property type="molecule type" value="Genomic_DNA"/>
</dbReference>
<keyword evidence="3 9" id="KW-0645">Protease</keyword>
<gene>
    <name evidence="9 11" type="primary">lspA</name>
    <name evidence="11" type="ordered locus">ANT_09790</name>
</gene>
<evidence type="ECO:0000256" key="1">
    <source>
        <dbReference type="ARBA" id="ARBA00006139"/>
    </source>
</evidence>
<evidence type="ECO:0000256" key="2">
    <source>
        <dbReference type="ARBA" id="ARBA00022475"/>
    </source>
</evidence>
<dbReference type="PANTHER" id="PTHR33695:SF1">
    <property type="entry name" value="LIPOPROTEIN SIGNAL PEPTIDASE"/>
    <property type="match status" value="1"/>
</dbReference>
<organism evidence="11 12">
    <name type="scientific">Anaerolinea thermophila (strain DSM 14523 / JCM 11388 / NBRC 100420 / UNI-1)</name>
    <dbReference type="NCBI Taxonomy" id="926569"/>
    <lineage>
        <taxon>Bacteria</taxon>
        <taxon>Bacillati</taxon>
        <taxon>Chloroflexota</taxon>
        <taxon>Anaerolineae</taxon>
        <taxon>Anaerolineales</taxon>
        <taxon>Anaerolineaceae</taxon>
        <taxon>Anaerolinea</taxon>
    </lineage>
</organism>
<evidence type="ECO:0000256" key="9">
    <source>
        <dbReference type="HAMAP-Rule" id="MF_00161"/>
    </source>
</evidence>
<dbReference type="GO" id="GO:0004190">
    <property type="term" value="F:aspartic-type endopeptidase activity"/>
    <property type="evidence" value="ECO:0007669"/>
    <property type="project" value="UniProtKB-UniRule"/>
</dbReference>
<dbReference type="HAMAP" id="MF_00161">
    <property type="entry name" value="LspA"/>
    <property type="match status" value="1"/>
</dbReference>
<comment type="function">
    <text evidence="9">This protein specifically catalyzes the removal of signal peptides from prolipoproteins.</text>
</comment>
<evidence type="ECO:0000256" key="10">
    <source>
        <dbReference type="RuleBase" id="RU004181"/>
    </source>
</evidence>
<comment type="catalytic activity">
    <reaction evidence="9">
        <text>Release of signal peptides from bacterial membrane prolipoproteins. Hydrolyzes -Xaa-Yaa-Zaa-|-(S,diacylglyceryl)Cys-, in which Xaa is hydrophobic (preferably Leu), and Yaa (Ala or Ser) and Zaa (Gly or Ala) have small, neutral side chains.</text>
        <dbReference type="EC" id="3.4.23.36"/>
    </reaction>
</comment>
<comment type="pathway">
    <text evidence="9">Protein modification; lipoprotein biosynthesis (signal peptide cleavage).</text>
</comment>
<evidence type="ECO:0000256" key="6">
    <source>
        <dbReference type="ARBA" id="ARBA00022801"/>
    </source>
</evidence>
<feature type="active site" evidence="9">
    <location>
        <position position="99"/>
    </location>
</feature>
<dbReference type="HOGENOM" id="CLU_083252_2_2_0"/>
<keyword evidence="8 9" id="KW-0472">Membrane</keyword>
<evidence type="ECO:0000256" key="7">
    <source>
        <dbReference type="ARBA" id="ARBA00022989"/>
    </source>
</evidence>